<dbReference type="Gene3D" id="3.10.450.540">
    <property type="match status" value="1"/>
</dbReference>
<protein>
    <recommendedName>
        <fullName evidence="4">Conjugative transposon protein TcpC</fullName>
    </recommendedName>
</protein>
<evidence type="ECO:0000313" key="3">
    <source>
        <dbReference type="Proteomes" id="UP000014969"/>
    </source>
</evidence>
<sequence>MKMPEPVTDLWARGEGQRGIWAALAGIGLLVTVALFGGFMFAVGALNRWLSDPPPPPPDPMTKYEAHNADAGMVDLLINKCAERWLTATKATLPLLGECVTIDPSVQDTPRDVAVATGLVVYYPQMVGQTDDLSEWRVIFGANVRDFSEPNFHYEYFEVPVALDKNGGGARAMLLPHTRMGSLPPGPDIQLDYSRTVDSGPVYDKVKGFLGAFLTRKDGNVSEYTTPDAGLVGVGAIYQQVFIKSMTANVTPAKDPSPGQQVHVLANVTVQSFGGELRSQQFPLLVVESGGRWAVADIEQIPYNNGEMLTPPGGR</sequence>
<keyword evidence="1" id="KW-1133">Transmembrane helix</keyword>
<evidence type="ECO:0008006" key="4">
    <source>
        <dbReference type="Google" id="ProtNLM"/>
    </source>
</evidence>
<keyword evidence="1" id="KW-0812">Transmembrane</keyword>
<keyword evidence="1" id="KW-0472">Membrane</keyword>
<reference evidence="2 3" key="1">
    <citation type="journal article" date="2013" name="Genome Announc.">
        <title>Genome Sequence of an Epidemic Isolate of Mycobacterium abscessus subsp. bolletii from Rio de Janeiro, Brazil.</title>
        <authorList>
            <person name="Davidson R.M."/>
            <person name="Reynolds P.R."/>
            <person name="Farias-Hesson E."/>
            <person name="Duarte R.S."/>
            <person name="Jackson M."/>
            <person name="Strong M."/>
        </authorList>
    </citation>
    <scope>NUCLEOTIDE SEQUENCE [LARGE SCALE GENOMIC DNA]</scope>
    <source>
        <strain evidence="2 3">CRM-0020</strain>
    </source>
</reference>
<evidence type="ECO:0000313" key="2">
    <source>
        <dbReference type="EMBL" id="EPQ20959.1"/>
    </source>
</evidence>
<feature type="transmembrane region" description="Helical" evidence="1">
    <location>
        <begin position="20"/>
        <end position="46"/>
    </location>
</feature>
<dbReference type="Proteomes" id="UP000014969">
    <property type="component" value="Unassembled WGS sequence"/>
</dbReference>
<organism evidence="2 3">
    <name type="scientific">Mycobacteroides abscessus subsp. bolletii CRM-0020</name>
    <dbReference type="NCBI Taxonomy" id="1306401"/>
    <lineage>
        <taxon>Bacteria</taxon>
        <taxon>Bacillati</taxon>
        <taxon>Actinomycetota</taxon>
        <taxon>Actinomycetes</taxon>
        <taxon>Mycobacteriales</taxon>
        <taxon>Mycobacteriaceae</taxon>
        <taxon>Mycobacteroides</taxon>
        <taxon>Mycobacteroides abscessus</taxon>
    </lineage>
</organism>
<evidence type="ECO:0000256" key="1">
    <source>
        <dbReference type="SAM" id="Phobius"/>
    </source>
</evidence>
<gene>
    <name evidence="2" type="ORF">J108_23385</name>
</gene>
<dbReference type="AlphaFoldDB" id="A0A829HM27"/>
<comment type="caution">
    <text evidence="2">The sequence shown here is derived from an EMBL/GenBank/DDBJ whole genome shotgun (WGS) entry which is preliminary data.</text>
</comment>
<name>A0A829HM27_9MYCO</name>
<proteinExistence type="predicted"/>
<accession>A0A829HM27</accession>
<dbReference type="EMBL" id="ATFQ01000040">
    <property type="protein sequence ID" value="EPQ20959.1"/>
    <property type="molecule type" value="Genomic_DNA"/>
</dbReference>